<comment type="caution">
    <text evidence="2">The sequence shown here is derived from an EMBL/GenBank/DDBJ whole genome shotgun (WGS) entry which is preliminary data.</text>
</comment>
<dbReference type="Proteomes" id="UP000297739">
    <property type="component" value="Unassembled WGS sequence"/>
</dbReference>
<reference evidence="2 3" key="1">
    <citation type="submission" date="2019-04" db="EMBL/GenBank/DDBJ databases">
        <authorList>
            <person name="Feng G."/>
            <person name="Zhang J."/>
            <person name="Zhu H."/>
        </authorList>
    </citation>
    <scope>NUCLEOTIDE SEQUENCE [LARGE SCALE GENOMIC DNA]</scope>
    <source>
        <strain evidence="2 3">JCM 17223</strain>
    </source>
</reference>
<sequence>MPTSPEYLALNRALWNARTGPHLASDFYAVEAFKAGQSSLNSIELGLLGEVAGQRLLHLQCHFGQDTLSLARLGAQVTGVDLSDAAIAAARQLSTALGIPAEFICCDLYDLPDHLPEARFDVVFTSYGVLGWLPDLTRWATLVSRYLRPGGRLVLVEFHPLVWMFNNDFTRLEYSYFNTGPIEETETGTYADPTAAITHQSITWNHSLSEVIGSLLHQGLQLTSFAEYDYSPYNCFAHTIALPEGGYHIGPLGQQTPLVYSVVATKP</sequence>
<dbReference type="GO" id="GO:0008757">
    <property type="term" value="F:S-adenosylmethionine-dependent methyltransferase activity"/>
    <property type="evidence" value="ECO:0007669"/>
    <property type="project" value="InterPro"/>
</dbReference>
<dbReference type="AlphaFoldDB" id="A0A4Z0PNG7"/>
<dbReference type="CDD" id="cd02440">
    <property type="entry name" value="AdoMet_MTases"/>
    <property type="match status" value="1"/>
</dbReference>
<keyword evidence="3" id="KW-1185">Reference proteome</keyword>
<accession>A0A4Z0PNG7</accession>
<feature type="domain" description="Methyltransferase type 11" evidence="1">
    <location>
        <begin position="58"/>
        <end position="155"/>
    </location>
</feature>
<evidence type="ECO:0000259" key="1">
    <source>
        <dbReference type="Pfam" id="PF08241"/>
    </source>
</evidence>
<dbReference type="SUPFAM" id="SSF53335">
    <property type="entry name" value="S-adenosyl-L-methionine-dependent methyltransferases"/>
    <property type="match status" value="1"/>
</dbReference>
<dbReference type="InterPro" id="IPR013216">
    <property type="entry name" value="Methyltransf_11"/>
</dbReference>
<evidence type="ECO:0000313" key="3">
    <source>
        <dbReference type="Proteomes" id="UP000297739"/>
    </source>
</evidence>
<dbReference type="Pfam" id="PF08241">
    <property type="entry name" value="Methyltransf_11"/>
    <property type="match status" value="1"/>
</dbReference>
<dbReference type="OrthoDB" id="8385759at2"/>
<dbReference type="EMBL" id="SRLD01000007">
    <property type="protein sequence ID" value="TGE18357.1"/>
    <property type="molecule type" value="Genomic_DNA"/>
</dbReference>
<dbReference type="GO" id="GO:0032259">
    <property type="term" value="P:methylation"/>
    <property type="evidence" value="ECO:0007669"/>
    <property type="project" value="UniProtKB-KW"/>
</dbReference>
<dbReference type="PANTHER" id="PTHR43464:SF82">
    <property type="entry name" value="METHYLTRANSFERASE DOMAIN-CONTAINING PROTEIN"/>
    <property type="match status" value="1"/>
</dbReference>
<proteinExistence type="predicted"/>
<dbReference type="Gene3D" id="3.40.50.150">
    <property type="entry name" value="Vaccinia Virus protein VP39"/>
    <property type="match status" value="1"/>
</dbReference>
<keyword evidence="2" id="KW-0808">Transferase</keyword>
<evidence type="ECO:0000313" key="2">
    <source>
        <dbReference type="EMBL" id="TGE18357.1"/>
    </source>
</evidence>
<organism evidence="2 3">
    <name type="scientific">Hymenobacter elongatus</name>
    <dbReference type="NCBI Taxonomy" id="877208"/>
    <lineage>
        <taxon>Bacteria</taxon>
        <taxon>Pseudomonadati</taxon>
        <taxon>Bacteroidota</taxon>
        <taxon>Cytophagia</taxon>
        <taxon>Cytophagales</taxon>
        <taxon>Hymenobacteraceae</taxon>
        <taxon>Hymenobacter</taxon>
    </lineage>
</organism>
<gene>
    <name evidence="2" type="ORF">E5J99_05505</name>
</gene>
<keyword evidence="2" id="KW-0489">Methyltransferase</keyword>
<protein>
    <submittedName>
        <fullName evidence="2">Class I SAM-dependent methyltransferase</fullName>
    </submittedName>
</protein>
<name>A0A4Z0PNG7_9BACT</name>
<dbReference type="InterPro" id="IPR029063">
    <property type="entry name" value="SAM-dependent_MTases_sf"/>
</dbReference>
<dbReference type="RefSeq" id="WP_135496719.1">
    <property type="nucleotide sequence ID" value="NZ_SRLD01000007.1"/>
</dbReference>
<dbReference type="PANTHER" id="PTHR43464">
    <property type="entry name" value="METHYLTRANSFERASE"/>
    <property type="match status" value="1"/>
</dbReference>